<dbReference type="AlphaFoldDB" id="A0AAD7ZN52"/>
<organism evidence="7 8">
    <name type="scientific">Diploptera punctata</name>
    <name type="common">Pacific beetle cockroach</name>
    <dbReference type="NCBI Taxonomy" id="6984"/>
    <lineage>
        <taxon>Eukaryota</taxon>
        <taxon>Metazoa</taxon>
        <taxon>Ecdysozoa</taxon>
        <taxon>Arthropoda</taxon>
        <taxon>Hexapoda</taxon>
        <taxon>Insecta</taxon>
        <taxon>Pterygota</taxon>
        <taxon>Neoptera</taxon>
        <taxon>Polyneoptera</taxon>
        <taxon>Dictyoptera</taxon>
        <taxon>Blattodea</taxon>
        <taxon>Blaberoidea</taxon>
        <taxon>Blaberidae</taxon>
        <taxon>Diplopterinae</taxon>
        <taxon>Diploptera</taxon>
    </lineage>
</organism>
<dbReference type="CDD" id="cd13529">
    <property type="entry name" value="PBP2_transferrin"/>
    <property type="match status" value="2"/>
</dbReference>
<comment type="caution">
    <text evidence="7">The sequence shown here is derived from an EMBL/GenBank/DDBJ whole genome shotgun (WGS) entry which is preliminary data.</text>
</comment>
<feature type="binding site" evidence="3">
    <location>
        <position position="459"/>
    </location>
    <ligand>
        <name>hydrogencarbonate</name>
        <dbReference type="ChEBI" id="CHEBI:17544"/>
        <label>1</label>
    </ligand>
</feature>
<evidence type="ECO:0000256" key="1">
    <source>
        <dbReference type="ARBA" id="ARBA00022737"/>
    </source>
</evidence>
<gene>
    <name evidence="7" type="ORF">L9F63_021884</name>
</gene>
<feature type="disulfide bond" evidence="4">
    <location>
        <begin position="246"/>
        <end position="260"/>
    </location>
</feature>
<dbReference type="Gene3D" id="3.40.190.10">
    <property type="entry name" value="Periplasmic binding protein-like II"/>
    <property type="match status" value="3"/>
</dbReference>
<feature type="disulfide bond" evidence="4">
    <location>
        <begin position="357"/>
        <end position="375"/>
    </location>
</feature>
<keyword evidence="5" id="KW-1133">Transmembrane helix</keyword>
<evidence type="ECO:0000259" key="6">
    <source>
        <dbReference type="PROSITE" id="PS51408"/>
    </source>
</evidence>
<keyword evidence="8" id="KW-1185">Reference proteome</keyword>
<dbReference type="InterPro" id="IPR016357">
    <property type="entry name" value="Transferrin"/>
</dbReference>
<accession>A0AAD7ZN52</accession>
<dbReference type="PIRSF" id="PIRSF002549">
    <property type="entry name" value="Transferrin"/>
    <property type="match status" value="1"/>
</dbReference>
<keyword evidence="1" id="KW-0677">Repeat</keyword>
<reference evidence="7" key="2">
    <citation type="submission" date="2023-05" db="EMBL/GenBank/DDBJ databases">
        <authorList>
            <person name="Fouks B."/>
        </authorList>
    </citation>
    <scope>NUCLEOTIDE SEQUENCE</scope>
    <source>
        <strain evidence="7">Stay&amp;Tobe</strain>
        <tissue evidence="7">Testes</tissue>
    </source>
</reference>
<keyword evidence="2 4" id="KW-1015">Disulfide bond</keyword>
<evidence type="ECO:0000313" key="7">
    <source>
        <dbReference type="EMBL" id="KAJ9583794.1"/>
    </source>
</evidence>
<proteinExistence type="predicted"/>
<feature type="disulfide bond" evidence="4">
    <location>
        <begin position="347"/>
        <end position="384"/>
    </location>
</feature>
<dbReference type="PROSITE" id="PS51408">
    <property type="entry name" value="TRANSFERRIN_LIKE_4"/>
    <property type="match status" value="2"/>
</dbReference>
<evidence type="ECO:0000256" key="4">
    <source>
        <dbReference type="PIRSR" id="PIRSR002549-4"/>
    </source>
</evidence>
<feature type="disulfide bond" evidence="4">
    <location>
        <begin position="451"/>
        <end position="523"/>
    </location>
</feature>
<dbReference type="EMBL" id="JASPKZ010007527">
    <property type="protein sequence ID" value="KAJ9583794.1"/>
    <property type="molecule type" value="Genomic_DNA"/>
</dbReference>
<keyword evidence="5" id="KW-0472">Membrane</keyword>
<feature type="transmembrane region" description="Helical" evidence="5">
    <location>
        <begin position="672"/>
        <end position="690"/>
    </location>
</feature>
<dbReference type="GO" id="GO:0005615">
    <property type="term" value="C:extracellular space"/>
    <property type="evidence" value="ECO:0007669"/>
    <property type="project" value="InterPro"/>
</dbReference>
<sequence>RVCVPETSTTKRTNKYCGILDKPDSKATCVLAQSRLDCLSKILKGKADFGLFEAEDLVIAANYNKDESVPVLVTNEFQYLKKPFSSEMVAIVRRSANITRISQLQGQKLCLPGYGHENEYENIMSKFFEARVVPQMCDSDLSITENRIKSSSQFFKAACRAGPWVPDRQMDLKLKLTYSNLCRLCSNRLECSRNDQYWGKLGPMYCLTDGAGDVAWARIADIQNHFQDDSEKEYYQFRADSYRLLCADNRLAPVDKPENCAWLARPWKAVLAIRDVAMGVQQMLTKLKDENPSSWQMALGGLLDIRSQNVVPLRLMVPPEDYLQLAPGFLSVNSLSHCEPNGEIKICTRSNIEMLKCDWLSRAADVYGVEPRITCLKAESTEDCMKAVKDNIADVVTIQPDDMSLAYRNFGLKPVLYEYTKNITTVNQVGAIVRKESKIKHIGDLKGTKACFPSYDGVGWNSIWSVLKNKSLVPSTCSSTEALGNFFSDSCVPGISKSHSFPASLQALCDDDVYDEELGALRCLASGKGDVAFIQLNTLTQNTDGKGAADLKTKAVKMSDFKSLCLSDQTRDCYLSWSAPGQVLISSNTSAMKKMDIYLALMELGNLFDKHNEAPTAANFKIFAPFDKKKNVLFQDVSYKFEDFAKLQQGNSMVHYYETMLQSLSQCSSAQSLFISSVTFLISILVAFVISV</sequence>
<dbReference type="PRINTS" id="PR00422">
    <property type="entry name" value="TRANSFERRIN"/>
</dbReference>
<dbReference type="GO" id="GO:0005886">
    <property type="term" value="C:plasma membrane"/>
    <property type="evidence" value="ECO:0007669"/>
    <property type="project" value="TreeGrafter"/>
</dbReference>
<reference evidence="7" key="1">
    <citation type="journal article" date="2023" name="IScience">
        <title>Live-bearing cockroach genome reveals convergent evolutionary mechanisms linked to viviparity in insects and beyond.</title>
        <authorList>
            <person name="Fouks B."/>
            <person name="Harrison M.C."/>
            <person name="Mikhailova A.A."/>
            <person name="Marchal E."/>
            <person name="English S."/>
            <person name="Carruthers M."/>
            <person name="Jennings E.C."/>
            <person name="Chiamaka E.L."/>
            <person name="Frigard R.A."/>
            <person name="Pippel M."/>
            <person name="Attardo G.M."/>
            <person name="Benoit J.B."/>
            <person name="Bornberg-Bauer E."/>
            <person name="Tobe S.S."/>
        </authorList>
    </citation>
    <scope>NUCLEOTIDE SEQUENCE</scope>
    <source>
        <strain evidence="7">Stay&amp;Tobe</strain>
    </source>
</reference>
<protein>
    <recommendedName>
        <fullName evidence="6">Transferrin-like domain-containing protein</fullName>
    </recommendedName>
</protein>
<evidence type="ECO:0000256" key="3">
    <source>
        <dbReference type="PIRSR" id="PIRSR002549-2"/>
    </source>
</evidence>
<dbReference type="Proteomes" id="UP001233999">
    <property type="component" value="Unassembled WGS sequence"/>
</dbReference>
<evidence type="ECO:0000313" key="8">
    <source>
        <dbReference type="Proteomes" id="UP001233999"/>
    </source>
</evidence>
<dbReference type="SMART" id="SM00094">
    <property type="entry name" value="TR_FER"/>
    <property type="match status" value="2"/>
</dbReference>
<name>A0AAD7ZN52_DIPPU</name>
<dbReference type="SUPFAM" id="SSF53850">
    <property type="entry name" value="Periplasmic binding protein-like II"/>
    <property type="match status" value="2"/>
</dbReference>
<feature type="disulfide bond" evidence="4">
    <location>
        <begin position="565"/>
        <end position="573"/>
    </location>
</feature>
<keyword evidence="5" id="KW-0812">Transmembrane</keyword>
<feature type="domain" description="Transferrin-like" evidence="6">
    <location>
        <begin position="344"/>
        <end position="655"/>
    </location>
</feature>
<feature type="domain" description="Transferrin-like" evidence="6">
    <location>
        <begin position="1"/>
        <end position="338"/>
    </location>
</feature>
<feature type="disulfide bond" evidence="4">
    <location>
        <begin position="159"/>
        <end position="185"/>
    </location>
</feature>
<dbReference type="InterPro" id="IPR001156">
    <property type="entry name" value="Transferrin-like_dom"/>
</dbReference>
<dbReference type="PANTHER" id="PTHR11485">
    <property type="entry name" value="TRANSFERRIN"/>
    <property type="match status" value="1"/>
</dbReference>
<evidence type="ECO:0000256" key="2">
    <source>
        <dbReference type="ARBA" id="ARBA00023157"/>
    </source>
</evidence>
<evidence type="ECO:0000256" key="5">
    <source>
        <dbReference type="SAM" id="Phobius"/>
    </source>
</evidence>
<dbReference type="PANTHER" id="PTHR11485:SF54">
    <property type="entry name" value="TRANSFERRIN"/>
    <property type="match status" value="1"/>
</dbReference>
<dbReference type="GO" id="GO:0055037">
    <property type="term" value="C:recycling endosome"/>
    <property type="evidence" value="ECO:0007669"/>
    <property type="project" value="TreeGrafter"/>
</dbReference>
<dbReference type="Pfam" id="PF00405">
    <property type="entry name" value="Transferrin"/>
    <property type="match status" value="2"/>
</dbReference>
<feature type="disulfide bond" evidence="4">
    <location>
        <begin position="110"/>
        <end position="206"/>
    </location>
</feature>
<dbReference type="GO" id="GO:0005769">
    <property type="term" value="C:early endosome"/>
    <property type="evidence" value="ECO:0007669"/>
    <property type="project" value="TreeGrafter"/>
</dbReference>
<feature type="disulfide bond" evidence="4">
    <location>
        <begin position="477"/>
        <end position="667"/>
    </location>
</feature>
<feature type="non-terminal residue" evidence="7">
    <location>
        <position position="692"/>
    </location>
</feature>
<dbReference type="GO" id="GO:0006826">
    <property type="term" value="P:iron ion transport"/>
    <property type="evidence" value="ECO:0007669"/>
    <property type="project" value="TreeGrafter"/>
</dbReference>